<feature type="compositionally biased region" description="Basic and acidic residues" evidence="1">
    <location>
        <begin position="316"/>
        <end position="326"/>
    </location>
</feature>
<dbReference type="Proteomes" id="UP001652740">
    <property type="component" value="Unplaced"/>
</dbReference>
<reference evidence="4" key="1">
    <citation type="submission" date="2025-08" db="UniProtKB">
        <authorList>
            <consortium name="RefSeq"/>
        </authorList>
    </citation>
    <scope>IDENTIFICATION</scope>
    <source>
        <tissue evidence="4">Whole larvae</tissue>
    </source>
</reference>
<feature type="compositionally biased region" description="Basic and acidic residues" evidence="1">
    <location>
        <begin position="340"/>
        <end position="352"/>
    </location>
</feature>
<name>A0ABM3MSL0_GALME</name>
<feature type="region of interest" description="Disordered" evidence="1">
    <location>
        <begin position="179"/>
        <end position="202"/>
    </location>
</feature>
<protein>
    <submittedName>
        <fullName evidence="4">Uncharacterized protein LOC113516135</fullName>
    </submittedName>
</protein>
<feature type="region of interest" description="Disordered" evidence="1">
    <location>
        <begin position="1"/>
        <end position="39"/>
    </location>
</feature>
<evidence type="ECO:0000313" key="4">
    <source>
        <dbReference type="RefSeq" id="XP_052754352.1"/>
    </source>
</evidence>
<feature type="compositionally biased region" description="Basic residues" evidence="1">
    <location>
        <begin position="181"/>
        <end position="199"/>
    </location>
</feature>
<evidence type="ECO:0000256" key="1">
    <source>
        <dbReference type="SAM" id="MobiDB-lite"/>
    </source>
</evidence>
<dbReference type="InterPro" id="IPR000467">
    <property type="entry name" value="G_patch_dom"/>
</dbReference>
<dbReference type="SMART" id="SM00443">
    <property type="entry name" value="G_patch"/>
    <property type="match status" value="1"/>
</dbReference>
<gene>
    <name evidence="4" type="primary">LOC113516135</name>
</gene>
<evidence type="ECO:0000313" key="3">
    <source>
        <dbReference type="Proteomes" id="UP001652740"/>
    </source>
</evidence>
<dbReference type="RefSeq" id="XP_052754352.1">
    <property type="nucleotide sequence ID" value="XM_052898392.1"/>
</dbReference>
<evidence type="ECO:0000259" key="2">
    <source>
        <dbReference type="PROSITE" id="PS50174"/>
    </source>
</evidence>
<dbReference type="GeneID" id="113516135"/>
<feature type="region of interest" description="Disordered" evidence="1">
    <location>
        <begin position="316"/>
        <end position="352"/>
    </location>
</feature>
<organism evidence="3 4">
    <name type="scientific">Galleria mellonella</name>
    <name type="common">Greater wax moth</name>
    <dbReference type="NCBI Taxonomy" id="7137"/>
    <lineage>
        <taxon>Eukaryota</taxon>
        <taxon>Metazoa</taxon>
        <taxon>Ecdysozoa</taxon>
        <taxon>Arthropoda</taxon>
        <taxon>Hexapoda</taxon>
        <taxon>Insecta</taxon>
        <taxon>Pterygota</taxon>
        <taxon>Neoptera</taxon>
        <taxon>Endopterygota</taxon>
        <taxon>Lepidoptera</taxon>
        <taxon>Glossata</taxon>
        <taxon>Ditrysia</taxon>
        <taxon>Pyraloidea</taxon>
        <taxon>Pyralidae</taxon>
        <taxon>Galleriinae</taxon>
        <taxon>Galleria</taxon>
    </lineage>
</organism>
<proteinExistence type="predicted"/>
<feature type="domain" description="G-patch" evidence="2">
    <location>
        <begin position="135"/>
        <end position="182"/>
    </location>
</feature>
<dbReference type="PROSITE" id="PS50174">
    <property type="entry name" value="G_PATCH"/>
    <property type="match status" value="1"/>
</dbReference>
<dbReference type="Pfam" id="PF01585">
    <property type="entry name" value="G-patch"/>
    <property type="match status" value="1"/>
</dbReference>
<accession>A0ABM3MSL0</accession>
<sequence length="456" mass="52592">MNYHSHNSEYMGDNRQMFYSGHNDESDPPSPASKLQPVQRDNMNRMWILRETLYDDPDLFHDFDSPQEDSPIDNTADIAPTYSVGYDWTKQQWQKAGNFQGTINQTCPAPQQTKQLGKQNKFLKNVMVSLSQPVKLSKAESMMQKMGWQGGALGKDGVGIVEPIAPNIAYATKTLGFGQEKKKKNPPPIKRNQKPKRARQMQMREKRPNFNLNVLLHIFAFVRNNAETVVVFDKTLLNAERKAIHQWVNDVINDEGDGYDEISPEELEVVKLIREHNNYVLHTQSEGKMPFRELTIFKEAPTHVYLITPNDLRDEINTDDSDKSEYETVAIDGDCAPSGGDEKEKGSDAKREDANCIKGSIEDKELAPYDKLIEYFIEFSKEQDYTEFRFLGLYNANEMDALNEFWRNIFMYLNRDMTSIDTRYLPALTNEEISFTVNQDCNGYDVIYKHVKDSRQ</sequence>
<keyword evidence="3" id="KW-1185">Reference proteome</keyword>